<evidence type="ECO:0000259" key="4">
    <source>
        <dbReference type="PROSITE" id="PS50893"/>
    </source>
</evidence>
<dbReference type="InterPro" id="IPR050173">
    <property type="entry name" value="ABC_transporter_C-like"/>
</dbReference>
<feature type="region of interest" description="Disordered" evidence="3">
    <location>
        <begin position="697"/>
        <end position="760"/>
    </location>
</feature>
<gene>
    <name evidence="5" type="ORF">SCF082_LOCUS31189</name>
</gene>
<accession>A0ABP0N447</accession>
<evidence type="ECO:0000256" key="1">
    <source>
        <dbReference type="ARBA" id="ARBA00022741"/>
    </source>
</evidence>
<dbReference type="EMBL" id="CAXAMM010026280">
    <property type="protein sequence ID" value="CAK9058557.1"/>
    <property type="molecule type" value="Genomic_DNA"/>
</dbReference>
<feature type="domain" description="ABC transporter" evidence="4">
    <location>
        <begin position="212"/>
        <end position="434"/>
    </location>
</feature>
<feature type="region of interest" description="Disordered" evidence="3">
    <location>
        <begin position="119"/>
        <end position="139"/>
    </location>
</feature>
<evidence type="ECO:0000256" key="3">
    <source>
        <dbReference type="SAM" id="MobiDB-lite"/>
    </source>
</evidence>
<proteinExistence type="predicted"/>
<feature type="compositionally biased region" description="Polar residues" evidence="3">
    <location>
        <begin position="732"/>
        <end position="745"/>
    </location>
</feature>
<name>A0ABP0N447_9DINO</name>
<keyword evidence="6" id="KW-1185">Reference proteome</keyword>
<dbReference type="PANTHER" id="PTHR24223">
    <property type="entry name" value="ATP-BINDING CASSETTE SUB-FAMILY C"/>
    <property type="match status" value="1"/>
</dbReference>
<dbReference type="Gene3D" id="3.40.50.300">
    <property type="entry name" value="P-loop containing nucleotide triphosphate hydrolases"/>
    <property type="match status" value="1"/>
</dbReference>
<comment type="caution">
    <text evidence="5">The sequence shown here is derived from an EMBL/GenBank/DDBJ whole genome shotgun (WGS) entry which is preliminary data.</text>
</comment>
<feature type="compositionally biased region" description="Low complexity" evidence="3">
    <location>
        <begin position="707"/>
        <end position="716"/>
    </location>
</feature>
<evidence type="ECO:0000313" key="5">
    <source>
        <dbReference type="EMBL" id="CAK9058557.1"/>
    </source>
</evidence>
<dbReference type="SMART" id="SM00382">
    <property type="entry name" value="AAA"/>
    <property type="match status" value="1"/>
</dbReference>
<dbReference type="PANTHER" id="PTHR24223:SF399">
    <property type="entry name" value="ABC TRANSPORTER ATNG"/>
    <property type="match status" value="1"/>
</dbReference>
<sequence>MVSLTTFTVFALSGGLLRASSVFSALALFNAMRAPLSALPELFSSLAHAQVAITRFEQIIMPADEPQNSNEAKPPPRRGPLERPSRPMPKLSPALAKPMEPLHLPVADPKVRMKKLRRRRTAGEVGDLHSDDSSAGSAGADETILAPVVEFFDASFSWQETSSQEVPFAPVPRKKKNNYHRSISLPIALPVGMQVLPELSTSTPPTPVNSISRLRGAVQAQEVDSVLRCLNLTLRPGQLMAVLGGAGSGKTTLLWALLGEVPCISGRSFVPGEAKKKGGRVAYCGQQPHLIRGSVRENILFGRPYVHQSYISAVRSCGLADLEEAEEARAPQVPRLSGGQRVRVGIARAIYGHPDLCLLDAPFASLDPATCSLLWHAAIRGVLKQSAVVFTTTSAQLAKAADVVLMLEEPGRLLVSKGTRTASSESEGGSNRCAQCRHLLMDSLLFCRNCGQRRSSPESLANAFGGIRDALANGRESRGEGGVKDREEQDGRPQVVLHSLEAVASVLQDMLQLKYGLVLDESDLLGKLRHHCNGSTPEEVVKLFNSQRDLHFRTPGCQRLVCLRIDWKPVASFDALQAKVRKMPGTGCAVAVLSLGDHPSSEVPSAAAIFRESYSSYPRTLMGHSAGASPLVTVTARGFSPAGSGFLEPQVLSELRTGPNRKPVECAAPCWRDEYSTVVKQEEMGACQAFQPLEPTALEQPVPPVPRLQLPINSGRRASRRTSPRRKEEMSLPSSARLTQCSTEASPRHHSPERPAERSAMMGLSEPWNLSNLGPFPSVQLPAAWQEPAAVGTWPISSSLRSSNALGLTPPNGLMQPQLTPRHLPFSGPDWGQRSSKGVFEEPWGGQLAGQKGVEFNIHMRIGDGPPIAWAAWGVQALIQYSHGRLGRLRASLGSPQRGLNENFDAEADADDVSFLAKPFEPPRADDLEKRPLSRSEEGEELPLPPAVLRELRSLWPKKARALHPIAMAAKLLAYEKSLKDSGELVEVSHKGASSILLEAKTLGFQVQSDQDASSESTETADAAPKEEIVSVYRHMTDAEAAFLYEHSLLPDTQPYQTIVVGEEGYEYCKKYFTGKKKVTPPVTTIIEFQCPKTLIDTLFAMQWKIEDGARSHGLGDKGGKGLPLFNESLAQSRASWRVVFVKRPRR</sequence>
<dbReference type="SUPFAM" id="SSF52540">
    <property type="entry name" value="P-loop containing nucleoside triphosphate hydrolases"/>
    <property type="match status" value="1"/>
</dbReference>
<dbReference type="InterPro" id="IPR003439">
    <property type="entry name" value="ABC_transporter-like_ATP-bd"/>
</dbReference>
<dbReference type="GO" id="GO:0005524">
    <property type="term" value="F:ATP binding"/>
    <property type="evidence" value="ECO:0007669"/>
    <property type="project" value="UniProtKB-KW"/>
</dbReference>
<dbReference type="PROSITE" id="PS00211">
    <property type="entry name" value="ABC_TRANSPORTER_1"/>
    <property type="match status" value="1"/>
</dbReference>
<feature type="compositionally biased region" description="Basic and acidic residues" evidence="3">
    <location>
        <begin position="921"/>
        <end position="937"/>
    </location>
</feature>
<keyword evidence="1" id="KW-0547">Nucleotide-binding</keyword>
<dbReference type="PROSITE" id="PS50893">
    <property type="entry name" value="ABC_TRANSPORTER_2"/>
    <property type="match status" value="1"/>
</dbReference>
<feature type="region of interest" description="Disordered" evidence="3">
    <location>
        <begin position="63"/>
        <end position="99"/>
    </location>
</feature>
<dbReference type="Pfam" id="PF00005">
    <property type="entry name" value="ABC_tran"/>
    <property type="match status" value="1"/>
</dbReference>
<keyword evidence="2 5" id="KW-0067">ATP-binding</keyword>
<evidence type="ECO:0000256" key="2">
    <source>
        <dbReference type="ARBA" id="ARBA00022840"/>
    </source>
</evidence>
<dbReference type="Proteomes" id="UP001642464">
    <property type="component" value="Unassembled WGS sequence"/>
</dbReference>
<organism evidence="5 6">
    <name type="scientific">Durusdinium trenchii</name>
    <dbReference type="NCBI Taxonomy" id="1381693"/>
    <lineage>
        <taxon>Eukaryota</taxon>
        <taxon>Sar</taxon>
        <taxon>Alveolata</taxon>
        <taxon>Dinophyceae</taxon>
        <taxon>Suessiales</taxon>
        <taxon>Symbiodiniaceae</taxon>
        <taxon>Durusdinium</taxon>
    </lineage>
</organism>
<reference evidence="5 6" key="1">
    <citation type="submission" date="2024-02" db="EMBL/GenBank/DDBJ databases">
        <authorList>
            <person name="Chen Y."/>
            <person name="Shah S."/>
            <person name="Dougan E. K."/>
            <person name="Thang M."/>
            <person name="Chan C."/>
        </authorList>
    </citation>
    <scope>NUCLEOTIDE SEQUENCE [LARGE SCALE GENOMIC DNA]</scope>
</reference>
<dbReference type="InterPro" id="IPR003593">
    <property type="entry name" value="AAA+_ATPase"/>
</dbReference>
<feature type="compositionally biased region" description="Basic and acidic residues" evidence="3">
    <location>
        <begin position="746"/>
        <end position="757"/>
    </location>
</feature>
<feature type="region of interest" description="Disordered" evidence="3">
    <location>
        <begin position="917"/>
        <end position="941"/>
    </location>
</feature>
<dbReference type="InterPro" id="IPR027417">
    <property type="entry name" value="P-loop_NTPase"/>
</dbReference>
<evidence type="ECO:0000313" key="6">
    <source>
        <dbReference type="Proteomes" id="UP001642464"/>
    </source>
</evidence>
<protein>
    <submittedName>
        <fullName evidence="5">ATP-binding cassette subfamily C member 4 (Multidrug resistance-associated protein 4)</fullName>
    </submittedName>
</protein>
<dbReference type="InterPro" id="IPR017871">
    <property type="entry name" value="ABC_transporter-like_CS"/>
</dbReference>